<dbReference type="InterPro" id="IPR023828">
    <property type="entry name" value="Peptidase_S8_Ser-AS"/>
</dbReference>
<protein>
    <submittedName>
        <fullName evidence="11">Peptidase S8 and S53 subtilisin kexin sedolisin</fullName>
    </submittedName>
    <submittedName>
        <fullName evidence="10">Por secretion system C-terminal sorting domain-containing protein</fullName>
    </submittedName>
</protein>
<dbReference type="InterPro" id="IPR036852">
    <property type="entry name" value="Peptidase_S8/S53_dom_sf"/>
</dbReference>
<name>H1XSF3_CALAY</name>
<evidence type="ECO:0000256" key="1">
    <source>
        <dbReference type="ARBA" id="ARBA00011073"/>
    </source>
</evidence>
<evidence type="ECO:0000256" key="2">
    <source>
        <dbReference type="ARBA" id="ARBA00022670"/>
    </source>
</evidence>
<dbReference type="GO" id="GO:0006508">
    <property type="term" value="P:proteolysis"/>
    <property type="evidence" value="ECO:0007669"/>
    <property type="project" value="UniProtKB-KW"/>
</dbReference>
<dbReference type="InterPro" id="IPR050131">
    <property type="entry name" value="Peptidase_S8_subtilisin-like"/>
</dbReference>
<evidence type="ECO:0000256" key="5">
    <source>
        <dbReference type="PIRSR" id="PIRSR615500-1"/>
    </source>
</evidence>
<keyword evidence="12" id="KW-1185">Reference proteome</keyword>
<dbReference type="NCBIfam" id="TIGR04183">
    <property type="entry name" value="Por_Secre_tail"/>
    <property type="match status" value="1"/>
</dbReference>
<evidence type="ECO:0000259" key="8">
    <source>
        <dbReference type="Pfam" id="PF00082"/>
    </source>
</evidence>
<dbReference type="EMBL" id="CM001402">
    <property type="protein sequence ID" value="EHO41365.1"/>
    <property type="molecule type" value="Genomic_DNA"/>
</dbReference>
<evidence type="ECO:0000259" key="9">
    <source>
        <dbReference type="Pfam" id="PF18962"/>
    </source>
</evidence>
<accession>H1XSF3</accession>
<feature type="active site" description="Charge relay system" evidence="5 6">
    <location>
        <position position="532"/>
    </location>
</feature>
<dbReference type="InParanoid" id="H1XSF3"/>
<dbReference type="PANTHER" id="PTHR43806">
    <property type="entry name" value="PEPTIDASE S8"/>
    <property type="match status" value="1"/>
</dbReference>
<dbReference type="InterPro" id="IPR023827">
    <property type="entry name" value="Peptidase_S8_Asp-AS"/>
</dbReference>
<evidence type="ECO:0000313" key="12">
    <source>
        <dbReference type="Proteomes" id="UP000004671"/>
    </source>
</evidence>
<dbReference type="PaxDb" id="880073-Calab_1749"/>
<evidence type="ECO:0000256" key="6">
    <source>
        <dbReference type="PROSITE-ProRule" id="PRU01240"/>
    </source>
</evidence>
<keyword evidence="3 6" id="KW-0378">Hydrolase</keyword>
<dbReference type="PRINTS" id="PR00723">
    <property type="entry name" value="SUBTILISIN"/>
</dbReference>
<dbReference type="Proteomes" id="UP000183868">
    <property type="component" value="Chromosome"/>
</dbReference>
<dbReference type="SUPFAM" id="SSF52743">
    <property type="entry name" value="Subtilisin-like"/>
    <property type="match status" value="1"/>
</dbReference>
<reference evidence="10 13" key="2">
    <citation type="submission" date="2016-11" db="EMBL/GenBank/DDBJ databases">
        <title>Genomic analysis of Caldithrix abyssi and proposal of a novel bacterial phylum Caldithrichaeota.</title>
        <authorList>
            <person name="Kublanov I."/>
            <person name="Sigalova O."/>
            <person name="Gavrilov S."/>
            <person name="Lebedinsky A."/>
            <person name="Ivanova N."/>
            <person name="Daum C."/>
            <person name="Reddy T."/>
            <person name="Klenk H.P."/>
            <person name="Goker M."/>
            <person name="Reva O."/>
            <person name="Miroshnichenko M."/>
            <person name="Kyprides N."/>
            <person name="Woyke T."/>
            <person name="Gelfand M."/>
        </authorList>
    </citation>
    <scope>NUCLEOTIDE SEQUENCE [LARGE SCALE GENOMIC DNA]</scope>
    <source>
        <strain evidence="10 13">LF13</strain>
    </source>
</reference>
<evidence type="ECO:0000256" key="7">
    <source>
        <dbReference type="RuleBase" id="RU003355"/>
    </source>
</evidence>
<dbReference type="GO" id="GO:0004252">
    <property type="term" value="F:serine-type endopeptidase activity"/>
    <property type="evidence" value="ECO:0007669"/>
    <property type="project" value="UniProtKB-UniRule"/>
</dbReference>
<feature type="domain" description="Secretion system C-terminal sorting" evidence="9">
    <location>
        <begin position="624"/>
        <end position="699"/>
    </location>
</feature>
<keyword evidence="4 6" id="KW-0720">Serine protease</keyword>
<dbReference type="STRING" id="880073.Cabys_480"/>
<proteinExistence type="inferred from homology"/>
<dbReference type="PROSITE" id="PS00136">
    <property type="entry name" value="SUBTILASE_ASP"/>
    <property type="match status" value="1"/>
</dbReference>
<reference evidence="11 12" key="1">
    <citation type="submission" date="2011-09" db="EMBL/GenBank/DDBJ databases">
        <title>The permanent draft genome of Caldithrix abyssi DSM 13497.</title>
        <authorList>
            <consortium name="US DOE Joint Genome Institute (JGI-PGF)"/>
            <person name="Lucas S."/>
            <person name="Han J."/>
            <person name="Lapidus A."/>
            <person name="Bruce D."/>
            <person name="Goodwin L."/>
            <person name="Pitluck S."/>
            <person name="Peters L."/>
            <person name="Kyrpides N."/>
            <person name="Mavromatis K."/>
            <person name="Ivanova N."/>
            <person name="Mikhailova N."/>
            <person name="Chertkov O."/>
            <person name="Detter J.C."/>
            <person name="Tapia R."/>
            <person name="Han C."/>
            <person name="Land M."/>
            <person name="Hauser L."/>
            <person name="Markowitz V."/>
            <person name="Cheng J.-F."/>
            <person name="Hugenholtz P."/>
            <person name="Woyke T."/>
            <person name="Wu D."/>
            <person name="Spring S."/>
            <person name="Brambilla E."/>
            <person name="Klenk H.-P."/>
            <person name="Eisen J.A."/>
        </authorList>
    </citation>
    <scope>NUCLEOTIDE SEQUENCE [LARGE SCALE GENOMIC DNA]</scope>
    <source>
        <strain evidence="11 12">DSM 13497</strain>
    </source>
</reference>
<dbReference type="KEGG" id="caby:Cabys_480"/>
<evidence type="ECO:0000256" key="4">
    <source>
        <dbReference type="ARBA" id="ARBA00022825"/>
    </source>
</evidence>
<dbReference type="InterPro" id="IPR000209">
    <property type="entry name" value="Peptidase_S8/S53_dom"/>
</dbReference>
<dbReference type="PROSITE" id="PS51892">
    <property type="entry name" value="SUBTILASE"/>
    <property type="match status" value="1"/>
</dbReference>
<evidence type="ECO:0000313" key="10">
    <source>
        <dbReference type="EMBL" id="APF17231.1"/>
    </source>
</evidence>
<dbReference type="RefSeq" id="WP_006928482.1">
    <property type="nucleotide sequence ID" value="NZ_CM001402.1"/>
</dbReference>
<dbReference type="PANTHER" id="PTHR43806:SF11">
    <property type="entry name" value="CEREVISIN-RELATED"/>
    <property type="match status" value="1"/>
</dbReference>
<dbReference type="Gene3D" id="3.40.50.200">
    <property type="entry name" value="Peptidase S8/S53 domain"/>
    <property type="match status" value="1"/>
</dbReference>
<dbReference type="EMBL" id="CP018099">
    <property type="protein sequence ID" value="APF17231.1"/>
    <property type="molecule type" value="Genomic_DNA"/>
</dbReference>
<evidence type="ECO:0000256" key="3">
    <source>
        <dbReference type="ARBA" id="ARBA00022801"/>
    </source>
</evidence>
<dbReference type="InterPro" id="IPR026444">
    <property type="entry name" value="Secre_tail"/>
</dbReference>
<dbReference type="HOGENOM" id="CLU_020737_0_0_0"/>
<keyword evidence="2 6" id="KW-0645">Protease</keyword>
<dbReference type="InterPro" id="IPR015500">
    <property type="entry name" value="Peptidase_S8_subtilisin-rel"/>
</dbReference>
<sequence precursor="true">MRFFVLLFLSVSLLFAQYIDPYLTHLSKTSLSKTSEPRILNMIVKGDENIAHALYQNGFDVQSAVGEFATVRVPQQRINDLLTVKGIKKIFYGVKSKPLNSVAVRYQNVFSAYEKGYTGSNVIAGIIDTGIDFYHPMFIKNGQTRILAIWDQSLDGNPPQGYSYGTEFTEAQINQDLQSGSPYSIVNHHDTDGHGTHVAGSFVGADPTATPADTLDGGARDASIVVVKTTFQNADILDAINYIFDIAEQQNKPCVINISLGHQYGPHDGTDDFNSAVQNLVGPGRIVVRAAGNDGAKAVHYFNDTEVSSESIRFLYTDYLTLWLENGDRLTSVSLSWSSGSITNVTLNGHKTSSGIDLYLIPGTAHNNGKIAVYVFMDNNTLKNETFTLTLNGLQDSNGNNRIVRHAWADSSVFESPYGAFSQGTLYGNNFYPYTLSNDACNPLVVTVGAFITRASWPASNGYTYHYPNSGDNGGIASFSSIGPTGSEGQKPDVIAGGAIILSARSQDASYGVEFLPPAPYTDHYAYMQGTSMASPVASGAIALLLEKNPDWGPNELFDYLHNHAQGTQREAGVTADELKVKDNPNTWDRVFGYGAIDLNDAFVTDINEQTTQSPETFALLQNYPNPFNPLTTIEYYLPKTQRVTLRVYNARGQLIQTLVEGQQFKGTKKIVFNASNLASGIYFYRLKTEQGQLTRKMVLIK</sequence>
<feature type="active site" description="Charge relay system" evidence="5 6">
    <location>
        <position position="194"/>
    </location>
</feature>
<dbReference type="Proteomes" id="UP000004671">
    <property type="component" value="Chromosome"/>
</dbReference>
<gene>
    <name evidence="10" type="ORF">Cabys_480</name>
    <name evidence="11" type="ORF">Calab_1749</name>
</gene>
<dbReference type="AlphaFoldDB" id="H1XSF3"/>
<dbReference type="Gene3D" id="2.60.40.4070">
    <property type="match status" value="1"/>
</dbReference>
<dbReference type="eggNOG" id="COG1404">
    <property type="taxonomic scope" value="Bacteria"/>
</dbReference>
<evidence type="ECO:0000313" key="13">
    <source>
        <dbReference type="Proteomes" id="UP000183868"/>
    </source>
</evidence>
<feature type="active site" description="Charge relay system" evidence="5 6">
    <location>
        <position position="128"/>
    </location>
</feature>
<organism evidence="11 12">
    <name type="scientific">Caldithrix abyssi DSM 13497</name>
    <dbReference type="NCBI Taxonomy" id="880073"/>
    <lineage>
        <taxon>Bacteria</taxon>
        <taxon>Pseudomonadati</taxon>
        <taxon>Calditrichota</taxon>
        <taxon>Calditrichia</taxon>
        <taxon>Calditrichales</taxon>
        <taxon>Calditrichaceae</taxon>
        <taxon>Caldithrix</taxon>
    </lineage>
</organism>
<dbReference type="Pfam" id="PF18962">
    <property type="entry name" value="Por_Secre_tail"/>
    <property type="match status" value="1"/>
</dbReference>
<comment type="similarity">
    <text evidence="1 6 7">Belongs to the peptidase S8 family.</text>
</comment>
<evidence type="ECO:0000313" key="11">
    <source>
        <dbReference type="EMBL" id="EHO41365.1"/>
    </source>
</evidence>
<feature type="domain" description="Peptidase S8/S53" evidence="8">
    <location>
        <begin position="370"/>
        <end position="595"/>
    </location>
</feature>
<dbReference type="PROSITE" id="PS00138">
    <property type="entry name" value="SUBTILASE_SER"/>
    <property type="match status" value="1"/>
</dbReference>
<dbReference type="Gene3D" id="2.60.120.1290">
    <property type="match status" value="1"/>
</dbReference>
<feature type="domain" description="Peptidase S8/S53" evidence="8">
    <location>
        <begin position="119"/>
        <end position="297"/>
    </location>
</feature>
<dbReference type="Pfam" id="PF00082">
    <property type="entry name" value="Peptidase_S8"/>
    <property type="match status" value="2"/>
</dbReference>